<feature type="domain" description="IrrE N-terminal-like" evidence="1">
    <location>
        <begin position="166"/>
        <end position="291"/>
    </location>
</feature>
<gene>
    <name evidence="2" type="ORF">SAMN05421753_102253</name>
</gene>
<reference evidence="3" key="1">
    <citation type="submission" date="2016-10" db="EMBL/GenBank/DDBJ databases">
        <authorList>
            <person name="Varghese N."/>
            <person name="Submissions S."/>
        </authorList>
    </citation>
    <scope>NUCLEOTIDE SEQUENCE [LARGE SCALE GENOMIC DNA]</scope>
    <source>
        <strain evidence="3">DSM 26348</strain>
    </source>
</reference>
<dbReference type="Pfam" id="PF06114">
    <property type="entry name" value="Peptidase_M78"/>
    <property type="match status" value="1"/>
</dbReference>
<protein>
    <submittedName>
        <fullName evidence="2">Zn-dependent peptidase ImmA, M78 family</fullName>
    </submittedName>
</protein>
<dbReference type="GO" id="GO:0003677">
    <property type="term" value="F:DNA binding"/>
    <property type="evidence" value="ECO:0007669"/>
    <property type="project" value="InterPro"/>
</dbReference>
<sequence>MPFSSAEIGRRIRDIREQVSFPASSAAEALGISEADFLAIEDGRLNPIPGDYILILSRILEADFRVFISNDLDAVEKETRQVFRALSNPEPSDVMAIRRFVSYCMSEADLESILDQPRPSLPSQYPLPAAFGKLHKTQGRIAAQQERDRLGLGLAPIRNVFRLVRSQGTRVFRHRLADANLSGVTVLHPLAGVCVLINYEEDLYRQFFSTAHEYAHVLFDRDVLQQSGCVVSYKYSKSDLIEMRANCFAAEFLLPAEAINRFSRPKKNDTEDLLRLIKEIAKQYFVNTQTVVLQMQEAGWLTDGTVASFFKNMPATIPRQEKLDPEMPAELTLMQVQRWERAIQSGTSVYYLELLRRAKAEDQISVGRFAEMLGLTVDQAQQFIQEMGLAL</sequence>
<evidence type="ECO:0000313" key="2">
    <source>
        <dbReference type="EMBL" id="SFH73076.1"/>
    </source>
</evidence>
<dbReference type="InterPro" id="IPR010359">
    <property type="entry name" value="IrrE_HExxH"/>
</dbReference>
<dbReference type="Gene3D" id="1.10.10.2910">
    <property type="match status" value="1"/>
</dbReference>
<organism evidence="2 3">
    <name type="scientific">Planctomicrobium piriforme</name>
    <dbReference type="NCBI Taxonomy" id="1576369"/>
    <lineage>
        <taxon>Bacteria</taxon>
        <taxon>Pseudomonadati</taxon>
        <taxon>Planctomycetota</taxon>
        <taxon>Planctomycetia</taxon>
        <taxon>Planctomycetales</taxon>
        <taxon>Planctomycetaceae</taxon>
        <taxon>Planctomicrobium</taxon>
    </lineage>
</organism>
<dbReference type="SUPFAM" id="SSF47413">
    <property type="entry name" value="lambda repressor-like DNA-binding domains"/>
    <property type="match status" value="1"/>
</dbReference>
<dbReference type="AlphaFoldDB" id="A0A1I3CFD9"/>
<dbReference type="RefSeq" id="WP_175517101.1">
    <property type="nucleotide sequence ID" value="NZ_FOQD01000002.1"/>
</dbReference>
<proteinExistence type="predicted"/>
<dbReference type="InterPro" id="IPR052345">
    <property type="entry name" value="Rad_response_metalloprotease"/>
</dbReference>
<dbReference type="EMBL" id="FOQD01000002">
    <property type="protein sequence ID" value="SFH73076.1"/>
    <property type="molecule type" value="Genomic_DNA"/>
</dbReference>
<evidence type="ECO:0000259" key="1">
    <source>
        <dbReference type="Pfam" id="PF06114"/>
    </source>
</evidence>
<accession>A0A1I3CFD9</accession>
<dbReference type="InterPro" id="IPR010982">
    <property type="entry name" value="Lambda_DNA-bd_dom_sf"/>
</dbReference>
<name>A0A1I3CFD9_9PLAN</name>
<dbReference type="PANTHER" id="PTHR43236">
    <property type="entry name" value="ANTITOXIN HIGA1"/>
    <property type="match status" value="1"/>
</dbReference>
<dbReference type="PANTHER" id="PTHR43236:SF1">
    <property type="entry name" value="BLL7220 PROTEIN"/>
    <property type="match status" value="1"/>
</dbReference>
<dbReference type="Proteomes" id="UP000199518">
    <property type="component" value="Unassembled WGS sequence"/>
</dbReference>
<evidence type="ECO:0000313" key="3">
    <source>
        <dbReference type="Proteomes" id="UP000199518"/>
    </source>
</evidence>
<keyword evidence="3" id="KW-1185">Reference proteome</keyword>
<dbReference type="STRING" id="1576369.SAMN05421753_102253"/>